<protein>
    <submittedName>
        <fullName evidence="1">Uncharacterized protein</fullName>
    </submittedName>
</protein>
<dbReference type="HOGENOM" id="CLU_1016186_0_0_1"/>
<evidence type="ECO:0000313" key="2">
    <source>
        <dbReference type="Proteomes" id="UP000001744"/>
    </source>
</evidence>
<dbReference type="OrthoDB" id="5353000at2759"/>
<keyword evidence="2" id="KW-1185">Reference proteome</keyword>
<dbReference type="JaponicusDB" id="SJAG_00189"/>
<dbReference type="RefSeq" id="XP_002171485.1">
    <property type="nucleotide sequence ID" value="XM_002171449.2"/>
</dbReference>
<organism evidence="1 2">
    <name type="scientific">Schizosaccharomyces japonicus (strain yFS275 / FY16936)</name>
    <name type="common">Fission yeast</name>
    <dbReference type="NCBI Taxonomy" id="402676"/>
    <lineage>
        <taxon>Eukaryota</taxon>
        <taxon>Fungi</taxon>
        <taxon>Dikarya</taxon>
        <taxon>Ascomycota</taxon>
        <taxon>Taphrinomycotina</taxon>
        <taxon>Schizosaccharomycetes</taxon>
        <taxon>Schizosaccharomycetales</taxon>
        <taxon>Schizosaccharomycetaceae</taxon>
        <taxon>Schizosaccharomyces</taxon>
    </lineage>
</organism>
<evidence type="ECO:0000313" key="1">
    <source>
        <dbReference type="EMBL" id="EEB05192.1"/>
    </source>
</evidence>
<gene>
    <name evidence="1" type="ORF">SJAG_00189</name>
</gene>
<dbReference type="GeneID" id="7047777"/>
<sequence>MSSESNIMENQSSIDQQDYYKEVLSIPYAEIEQVEKLLCQVAKKQETDEETDVGKRSSEQLVWCKRTSTLVSAIVIMVLDSLDELLLSRNLKENDYAAEENTRFQNIVRVFSENYKSFDNPKINVFAEILAQVLLGIKMSIAQVTAMQELDANGAELPDDLYSLCQTMIHNCENLILLAECSRKLGKRSGKKQWLGLYQIFSKASRQQLQDRLSEYEKISGSTDKSTESMQDTKDWGQHNLTGAKSSWMRGVFSKLKKKQTSQTETVPVNRQVV</sequence>
<name>B6JXP8_SCHJY</name>
<dbReference type="Proteomes" id="UP000001744">
    <property type="component" value="Unassembled WGS sequence"/>
</dbReference>
<dbReference type="VEuPathDB" id="FungiDB:SJAG_00189"/>
<proteinExistence type="predicted"/>
<dbReference type="AlphaFoldDB" id="B6JXP8"/>
<reference evidence="1 2" key="1">
    <citation type="journal article" date="2011" name="Science">
        <title>Comparative functional genomics of the fission yeasts.</title>
        <authorList>
            <person name="Rhind N."/>
            <person name="Chen Z."/>
            <person name="Yassour M."/>
            <person name="Thompson D.A."/>
            <person name="Haas B.J."/>
            <person name="Habib N."/>
            <person name="Wapinski I."/>
            <person name="Roy S."/>
            <person name="Lin M.F."/>
            <person name="Heiman D.I."/>
            <person name="Young S.K."/>
            <person name="Furuya K."/>
            <person name="Guo Y."/>
            <person name="Pidoux A."/>
            <person name="Chen H.M."/>
            <person name="Robbertse B."/>
            <person name="Goldberg J.M."/>
            <person name="Aoki K."/>
            <person name="Bayne E.H."/>
            <person name="Berlin A.M."/>
            <person name="Desjardins C.A."/>
            <person name="Dobbs E."/>
            <person name="Dukaj L."/>
            <person name="Fan L."/>
            <person name="FitzGerald M.G."/>
            <person name="French C."/>
            <person name="Gujja S."/>
            <person name="Hansen K."/>
            <person name="Keifenheim D."/>
            <person name="Levin J.Z."/>
            <person name="Mosher R.A."/>
            <person name="Mueller C.A."/>
            <person name="Pfiffner J."/>
            <person name="Priest M."/>
            <person name="Russ C."/>
            <person name="Smialowska A."/>
            <person name="Swoboda P."/>
            <person name="Sykes S.M."/>
            <person name="Vaughn M."/>
            <person name="Vengrova S."/>
            <person name="Yoder R."/>
            <person name="Zeng Q."/>
            <person name="Allshire R."/>
            <person name="Baulcombe D."/>
            <person name="Birren B.W."/>
            <person name="Brown W."/>
            <person name="Ekwall K."/>
            <person name="Kellis M."/>
            <person name="Leatherwood J."/>
            <person name="Levin H."/>
            <person name="Margalit H."/>
            <person name="Martienssen R."/>
            <person name="Nieduszynski C.A."/>
            <person name="Spatafora J.W."/>
            <person name="Friedman N."/>
            <person name="Dalgaard J.Z."/>
            <person name="Baumann P."/>
            <person name="Niki H."/>
            <person name="Regev A."/>
            <person name="Nusbaum C."/>
        </authorList>
    </citation>
    <scope>NUCLEOTIDE SEQUENCE [LARGE SCALE GENOMIC DNA]</scope>
    <source>
        <strain evidence="2">yFS275 / FY16936</strain>
    </source>
</reference>
<dbReference type="EMBL" id="KE651166">
    <property type="protein sequence ID" value="EEB05192.1"/>
    <property type="molecule type" value="Genomic_DNA"/>
</dbReference>
<dbReference type="OMA" id="QEQYCKS"/>
<accession>B6JXP8</accession>